<evidence type="ECO:0000256" key="1">
    <source>
        <dbReference type="ARBA" id="ARBA00004251"/>
    </source>
</evidence>
<dbReference type="SUPFAM" id="SSF56112">
    <property type="entry name" value="Protein kinase-like (PK-like)"/>
    <property type="match status" value="1"/>
</dbReference>
<dbReference type="InterPro" id="IPR021820">
    <property type="entry name" value="S-locus_recpt_kinase_C"/>
</dbReference>
<dbReference type="InterPro" id="IPR024171">
    <property type="entry name" value="SRK-like_kinase"/>
</dbReference>
<dbReference type="AlphaFoldDB" id="A0A9D5C4E5"/>
<dbReference type="CDD" id="cd01098">
    <property type="entry name" value="PAN_AP_plant"/>
    <property type="match status" value="1"/>
</dbReference>
<keyword evidence="28" id="KW-1185">Reference proteome</keyword>
<dbReference type="Gene3D" id="1.10.510.10">
    <property type="entry name" value="Transferase(Phosphotransferase) domain 1"/>
    <property type="match status" value="1"/>
</dbReference>
<dbReference type="PANTHER" id="PTHR27002">
    <property type="entry name" value="RECEPTOR-LIKE SERINE/THREONINE-PROTEIN KINASE SD1-8"/>
    <property type="match status" value="1"/>
</dbReference>
<evidence type="ECO:0000256" key="8">
    <source>
        <dbReference type="ARBA" id="ARBA00022692"/>
    </source>
</evidence>
<dbReference type="EMBL" id="JAGGNH010000008">
    <property type="protein sequence ID" value="KAJ0966054.1"/>
    <property type="molecule type" value="Genomic_DNA"/>
</dbReference>
<evidence type="ECO:0000256" key="17">
    <source>
        <dbReference type="ARBA" id="ARBA00023170"/>
    </source>
</evidence>
<dbReference type="SMART" id="SM00220">
    <property type="entry name" value="S_TKc"/>
    <property type="match status" value="1"/>
</dbReference>
<dbReference type="OrthoDB" id="741567at2759"/>
<dbReference type="InterPro" id="IPR003609">
    <property type="entry name" value="Pan_app"/>
</dbReference>
<evidence type="ECO:0000256" key="13">
    <source>
        <dbReference type="ARBA" id="ARBA00022840"/>
    </source>
</evidence>
<accession>A0A9D5C4E5</accession>
<feature type="transmembrane region" description="Helical" evidence="22">
    <location>
        <begin position="449"/>
        <end position="470"/>
    </location>
</feature>
<dbReference type="Pfam" id="PF11883">
    <property type="entry name" value="DUF3403"/>
    <property type="match status" value="1"/>
</dbReference>
<dbReference type="SMART" id="SM00108">
    <property type="entry name" value="B_lectin"/>
    <property type="match status" value="1"/>
</dbReference>
<evidence type="ECO:0000256" key="19">
    <source>
        <dbReference type="ARBA" id="ARBA00047899"/>
    </source>
</evidence>
<dbReference type="GO" id="GO:0048544">
    <property type="term" value="P:recognition of pollen"/>
    <property type="evidence" value="ECO:0007669"/>
    <property type="project" value="InterPro"/>
</dbReference>
<evidence type="ECO:0000256" key="3">
    <source>
        <dbReference type="ARBA" id="ARBA00022475"/>
    </source>
</evidence>
<keyword evidence="7" id="KW-0808">Transferase</keyword>
<keyword evidence="13" id="KW-0067">ATP-binding</keyword>
<dbReference type="FunFam" id="1.10.510.10:FF:000060">
    <property type="entry name" value="G-type lectin S-receptor-like serine/threonine-protein kinase"/>
    <property type="match status" value="1"/>
</dbReference>
<dbReference type="SMART" id="SM00473">
    <property type="entry name" value="PAN_AP"/>
    <property type="match status" value="1"/>
</dbReference>
<evidence type="ECO:0000256" key="2">
    <source>
        <dbReference type="ARBA" id="ARBA00012513"/>
    </source>
</evidence>
<keyword evidence="3" id="KW-1003">Cell membrane</keyword>
<feature type="compositionally biased region" description="Basic residues" evidence="21">
    <location>
        <begin position="886"/>
        <end position="898"/>
    </location>
</feature>
<dbReference type="SUPFAM" id="SSF51110">
    <property type="entry name" value="alpha-D-mannose-specific plant lectins"/>
    <property type="match status" value="1"/>
</dbReference>
<keyword evidence="18" id="KW-0325">Glycoprotein</keyword>
<dbReference type="EC" id="2.7.11.1" evidence="2"/>
<feature type="domain" description="Bulb-type lectin" evidence="25">
    <location>
        <begin position="28"/>
        <end position="150"/>
    </location>
</feature>
<feature type="chain" id="PRO_5039086982" description="non-specific serine/threonine protein kinase" evidence="23">
    <location>
        <begin position="28"/>
        <end position="922"/>
    </location>
</feature>
<sequence length="922" mass="102969">MRNFFSKGRQALFIILSTLLFPQSIIGRDTITPTQPLSSSETLVSSGGSFVLGFFTTGNSTNRYLGIWYNKITVRTYVWVANRQTPATDSSATLSISTNNGSLIVSHQNSTAAVWNTPTNSLSNPVAKLLDDGNLVVGEDGSDFNDNRSYVWQGFDHPTDTLLPGMKLGWNLTSGLNRNLTCWKSDVDPGIGPCTLAMDTRGDPQLAFWSGSNRGWRSGPWTGYQFSGIPETRTYTMFDFQFVNNNQEVFYRYTISDPTFITRLVMNQSGAVQRFVWLDDSDQWNIYWYTPKTQCDSYSLCGPYGSCDPNSSPVCSCLPGFVPKSPREWALREGSGGCVRETQLDCRNNTDGFMLVSNALVPDSVNVTVDMSKSLDECRAMCLMNCSCTGYANADVRNGGTGCITWAGELLDMAHYIDGGQDFYVRLAADDLSTLLSQSKSGKKRNDTIIIVVCVLLGLLILICLAAYAWRKKRRQGSQFCWFSTAPDSTDEQCMVERSEKEDLELPLFDLYTVATATNNFSFENKLGEGGFGPVYRGRLDDGQEIAVKTLSKTSIQGSHEFKNEVILIAKLQHRNLVRLLGCCIQGEERILIYEYLPNKSLDAFLFDKERSALLDWRTRYRIIEGIARGLLYLHQDSRFRIIHRDLKASNILLDGEMNPKISDFGMARIFGGDQTKAMTLRVVGTYGYMAPEYAMDGIFSVKSDVFSFGVLILEIISGTRNKGVYLSDQDQYLLGRAWSLWREGNALQLVDSSIGHLYPMDEVLKCIKIGLLCVQEYPEDRPAMSSLVLMLGSEDAAIPQPKQPGFVMRKGYSEADSSSSKLDFQSGNDLTFTMSTGRYNNLMEKSNGLINDASYKVKVTNDNTQRDTTSITCPVDTGSSEQISHQRKAAEKRKKKTIAIPQREEENRCCLLWSSKSSESN</sequence>
<dbReference type="Proteomes" id="UP001085076">
    <property type="component" value="Miscellaneous, Linkage group lg08"/>
</dbReference>
<evidence type="ECO:0000313" key="27">
    <source>
        <dbReference type="EMBL" id="KAJ0966054.1"/>
    </source>
</evidence>
<dbReference type="InterPro" id="IPR000858">
    <property type="entry name" value="S_locus_glycoprot_dom"/>
</dbReference>
<dbReference type="PROSITE" id="PS50927">
    <property type="entry name" value="BULB_LECTIN"/>
    <property type="match status" value="1"/>
</dbReference>
<feature type="region of interest" description="Disordered" evidence="21">
    <location>
        <begin position="876"/>
        <end position="898"/>
    </location>
</feature>
<evidence type="ECO:0000256" key="21">
    <source>
        <dbReference type="SAM" id="MobiDB-lite"/>
    </source>
</evidence>
<dbReference type="CDD" id="cd00028">
    <property type="entry name" value="B_lectin"/>
    <property type="match status" value="1"/>
</dbReference>
<dbReference type="InterPro" id="IPR036426">
    <property type="entry name" value="Bulb-type_lectin_dom_sf"/>
</dbReference>
<feature type="signal peptide" evidence="23">
    <location>
        <begin position="1"/>
        <end position="27"/>
    </location>
</feature>
<dbReference type="GO" id="GO:0005886">
    <property type="term" value="C:plasma membrane"/>
    <property type="evidence" value="ECO:0007669"/>
    <property type="project" value="UniProtKB-SubCell"/>
</dbReference>
<keyword evidence="10" id="KW-0430">Lectin</keyword>
<evidence type="ECO:0000256" key="10">
    <source>
        <dbReference type="ARBA" id="ARBA00022734"/>
    </source>
</evidence>
<comment type="caution">
    <text evidence="27">The sequence shown here is derived from an EMBL/GenBank/DDBJ whole genome shotgun (WGS) entry which is preliminary data.</text>
</comment>
<dbReference type="GO" id="GO:0004674">
    <property type="term" value="F:protein serine/threonine kinase activity"/>
    <property type="evidence" value="ECO:0007669"/>
    <property type="project" value="UniProtKB-KW"/>
</dbReference>
<evidence type="ECO:0000256" key="5">
    <source>
        <dbReference type="ARBA" id="ARBA00022536"/>
    </source>
</evidence>
<dbReference type="InterPro" id="IPR001245">
    <property type="entry name" value="Ser-Thr/Tyr_kinase_cat_dom"/>
</dbReference>
<evidence type="ECO:0000256" key="18">
    <source>
        <dbReference type="ARBA" id="ARBA00023180"/>
    </source>
</evidence>
<reference evidence="27" key="2">
    <citation type="journal article" date="2022" name="Hortic Res">
        <title>The genome of Dioscorea zingiberensis sheds light on the biosynthesis, origin and evolution of the medicinally important diosgenin saponins.</title>
        <authorList>
            <person name="Li Y."/>
            <person name="Tan C."/>
            <person name="Li Z."/>
            <person name="Guo J."/>
            <person name="Li S."/>
            <person name="Chen X."/>
            <person name="Wang C."/>
            <person name="Dai X."/>
            <person name="Yang H."/>
            <person name="Song W."/>
            <person name="Hou L."/>
            <person name="Xu J."/>
            <person name="Tong Z."/>
            <person name="Xu A."/>
            <person name="Yuan X."/>
            <person name="Wang W."/>
            <person name="Yang Q."/>
            <person name="Chen L."/>
            <person name="Sun Z."/>
            <person name="Wang K."/>
            <person name="Pan B."/>
            <person name="Chen J."/>
            <person name="Bao Y."/>
            <person name="Liu F."/>
            <person name="Qi X."/>
            <person name="Gang D.R."/>
            <person name="Wen J."/>
            <person name="Li J."/>
        </authorList>
    </citation>
    <scope>NUCLEOTIDE SEQUENCE</scope>
    <source>
        <strain evidence="27">Dzin_1.0</strain>
    </source>
</reference>
<dbReference type="FunFam" id="3.30.200.20:FF:000195">
    <property type="entry name" value="G-type lectin S-receptor-like serine/threonine-protein kinase"/>
    <property type="match status" value="1"/>
</dbReference>
<evidence type="ECO:0000256" key="11">
    <source>
        <dbReference type="ARBA" id="ARBA00022741"/>
    </source>
</evidence>
<evidence type="ECO:0000256" key="4">
    <source>
        <dbReference type="ARBA" id="ARBA00022527"/>
    </source>
</evidence>
<evidence type="ECO:0000256" key="15">
    <source>
        <dbReference type="ARBA" id="ARBA00023136"/>
    </source>
</evidence>
<dbReference type="PANTHER" id="PTHR27002:SF616">
    <property type="entry name" value="RECEPTOR-LIKE SERINE_THREONINE-PROTEIN KINASE"/>
    <property type="match status" value="1"/>
</dbReference>
<evidence type="ECO:0000313" key="28">
    <source>
        <dbReference type="Proteomes" id="UP001085076"/>
    </source>
</evidence>
<keyword evidence="14 22" id="KW-1133">Transmembrane helix</keyword>
<gene>
    <name evidence="27" type="ORF">J5N97_027192</name>
</gene>
<evidence type="ECO:0000259" key="26">
    <source>
        <dbReference type="PROSITE" id="PS50948"/>
    </source>
</evidence>
<evidence type="ECO:0000259" key="24">
    <source>
        <dbReference type="PROSITE" id="PS50011"/>
    </source>
</evidence>
<keyword evidence="8 22" id="KW-0812">Transmembrane</keyword>
<evidence type="ECO:0000256" key="7">
    <source>
        <dbReference type="ARBA" id="ARBA00022679"/>
    </source>
</evidence>
<dbReference type="Pfam" id="PF07714">
    <property type="entry name" value="PK_Tyr_Ser-Thr"/>
    <property type="match status" value="1"/>
</dbReference>
<keyword evidence="4" id="KW-0723">Serine/threonine-protein kinase</keyword>
<comment type="catalytic activity">
    <reaction evidence="19">
        <text>L-threonyl-[protein] + ATP = O-phospho-L-threonyl-[protein] + ADP + H(+)</text>
        <dbReference type="Rhea" id="RHEA:46608"/>
        <dbReference type="Rhea" id="RHEA-COMP:11060"/>
        <dbReference type="Rhea" id="RHEA-COMP:11605"/>
        <dbReference type="ChEBI" id="CHEBI:15378"/>
        <dbReference type="ChEBI" id="CHEBI:30013"/>
        <dbReference type="ChEBI" id="CHEBI:30616"/>
        <dbReference type="ChEBI" id="CHEBI:61977"/>
        <dbReference type="ChEBI" id="CHEBI:456216"/>
        <dbReference type="EC" id="2.7.11.1"/>
    </reaction>
</comment>
<dbReference type="PROSITE" id="PS50948">
    <property type="entry name" value="PAN"/>
    <property type="match status" value="1"/>
</dbReference>
<evidence type="ECO:0000256" key="14">
    <source>
        <dbReference type="ARBA" id="ARBA00022989"/>
    </source>
</evidence>
<dbReference type="Pfam" id="PF08276">
    <property type="entry name" value="PAN_2"/>
    <property type="match status" value="1"/>
</dbReference>
<evidence type="ECO:0000256" key="12">
    <source>
        <dbReference type="ARBA" id="ARBA00022777"/>
    </source>
</evidence>
<name>A0A9D5C4E5_9LILI</name>
<dbReference type="InterPro" id="IPR000719">
    <property type="entry name" value="Prot_kinase_dom"/>
</dbReference>
<keyword evidence="12" id="KW-0418">Kinase</keyword>
<evidence type="ECO:0000259" key="25">
    <source>
        <dbReference type="PROSITE" id="PS50927"/>
    </source>
</evidence>
<keyword evidence="17" id="KW-0675">Receptor</keyword>
<evidence type="ECO:0000256" key="6">
    <source>
        <dbReference type="ARBA" id="ARBA00022553"/>
    </source>
</evidence>
<dbReference type="PROSITE" id="PS50011">
    <property type="entry name" value="PROTEIN_KINASE_DOM"/>
    <property type="match status" value="1"/>
</dbReference>
<keyword evidence="11" id="KW-0547">Nucleotide-binding</keyword>
<comment type="catalytic activity">
    <reaction evidence="20">
        <text>L-seryl-[protein] + ATP = O-phospho-L-seryl-[protein] + ADP + H(+)</text>
        <dbReference type="Rhea" id="RHEA:17989"/>
        <dbReference type="Rhea" id="RHEA-COMP:9863"/>
        <dbReference type="Rhea" id="RHEA-COMP:11604"/>
        <dbReference type="ChEBI" id="CHEBI:15378"/>
        <dbReference type="ChEBI" id="CHEBI:29999"/>
        <dbReference type="ChEBI" id="CHEBI:30616"/>
        <dbReference type="ChEBI" id="CHEBI:83421"/>
        <dbReference type="ChEBI" id="CHEBI:456216"/>
        <dbReference type="EC" id="2.7.11.1"/>
    </reaction>
</comment>
<dbReference type="GO" id="GO:0030246">
    <property type="term" value="F:carbohydrate binding"/>
    <property type="evidence" value="ECO:0007669"/>
    <property type="project" value="UniProtKB-KW"/>
</dbReference>
<dbReference type="InterPro" id="IPR001480">
    <property type="entry name" value="Bulb-type_lectin_dom"/>
</dbReference>
<evidence type="ECO:0000256" key="22">
    <source>
        <dbReference type="SAM" id="Phobius"/>
    </source>
</evidence>
<keyword evidence="5" id="KW-0245">EGF-like domain</keyword>
<dbReference type="CDD" id="cd14066">
    <property type="entry name" value="STKc_IRAK"/>
    <property type="match status" value="1"/>
</dbReference>
<dbReference type="Pfam" id="PF00954">
    <property type="entry name" value="S_locus_glycop"/>
    <property type="match status" value="1"/>
</dbReference>
<dbReference type="GO" id="GO:0051707">
    <property type="term" value="P:response to other organism"/>
    <property type="evidence" value="ECO:0007669"/>
    <property type="project" value="UniProtKB-ARBA"/>
</dbReference>
<evidence type="ECO:0000256" key="9">
    <source>
        <dbReference type="ARBA" id="ARBA00022729"/>
    </source>
</evidence>
<dbReference type="GO" id="GO:0005524">
    <property type="term" value="F:ATP binding"/>
    <property type="evidence" value="ECO:0007669"/>
    <property type="project" value="UniProtKB-KW"/>
</dbReference>
<keyword evidence="15 22" id="KW-0472">Membrane</keyword>
<evidence type="ECO:0000256" key="16">
    <source>
        <dbReference type="ARBA" id="ARBA00023157"/>
    </source>
</evidence>
<proteinExistence type="predicted"/>
<organism evidence="27 28">
    <name type="scientific">Dioscorea zingiberensis</name>
    <dbReference type="NCBI Taxonomy" id="325984"/>
    <lineage>
        <taxon>Eukaryota</taxon>
        <taxon>Viridiplantae</taxon>
        <taxon>Streptophyta</taxon>
        <taxon>Embryophyta</taxon>
        <taxon>Tracheophyta</taxon>
        <taxon>Spermatophyta</taxon>
        <taxon>Magnoliopsida</taxon>
        <taxon>Liliopsida</taxon>
        <taxon>Dioscoreales</taxon>
        <taxon>Dioscoreaceae</taxon>
        <taxon>Dioscorea</taxon>
    </lineage>
</organism>
<dbReference type="InterPro" id="IPR008271">
    <property type="entry name" value="Ser/Thr_kinase_AS"/>
</dbReference>
<evidence type="ECO:0000256" key="20">
    <source>
        <dbReference type="ARBA" id="ARBA00048679"/>
    </source>
</evidence>
<comment type="subcellular location">
    <subcellularLocation>
        <location evidence="1">Cell membrane</location>
        <topology evidence="1">Single-pass type I membrane protein</topology>
    </subcellularLocation>
</comment>
<keyword evidence="16" id="KW-1015">Disulfide bond</keyword>
<dbReference type="FunFam" id="2.90.10.10:FF:000009">
    <property type="entry name" value="Receptor-like serine/threonine-protein kinase SD1-8"/>
    <property type="match status" value="1"/>
</dbReference>
<dbReference type="InterPro" id="IPR011009">
    <property type="entry name" value="Kinase-like_dom_sf"/>
</dbReference>
<dbReference type="PROSITE" id="PS00108">
    <property type="entry name" value="PROTEIN_KINASE_ST"/>
    <property type="match status" value="1"/>
</dbReference>
<dbReference type="PIRSF" id="PIRSF000641">
    <property type="entry name" value="SRK"/>
    <property type="match status" value="1"/>
</dbReference>
<dbReference type="Pfam" id="PF01453">
    <property type="entry name" value="B_lectin"/>
    <property type="match status" value="1"/>
</dbReference>
<dbReference type="Gene3D" id="2.90.10.10">
    <property type="entry name" value="Bulb-type lectin domain"/>
    <property type="match status" value="1"/>
</dbReference>
<keyword evidence="9 23" id="KW-0732">Signal</keyword>
<evidence type="ECO:0000256" key="23">
    <source>
        <dbReference type="SAM" id="SignalP"/>
    </source>
</evidence>
<protein>
    <recommendedName>
        <fullName evidence="2">non-specific serine/threonine protein kinase</fullName>
        <ecNumber evidence="2">2.7.11.1</ecNumber>
    </recommendedName>
</protein>
<dbReference type="Gene3D" id="3.30.200.20">
    <property type="entry name" value="Phosphorylase Kinase, domain 1"/>
    <property type="match status" value="1"/>
</dbReference>
<feature type="domain" description="Protein kinase" evidence="24">
    <location>
        <begin position="521"/>
        <end position="799"/>
    </location>
</feature>
<keyword evidence="6" id="KW-0597">Phosphoprotein</keyword>
<feature type="domain" description="Apple" evidence="26">
    <location>
        <begin position="346"/>
        <end position="428"/>
    </location>
</feature>
<reference evidence="27" key="1">
    <citation type="submission" date="2021-03" db="EMBL/GenBank/DDBJ databases">
        <authorList>
            <person name="Li Z."/>
            <person name="Yang C."/>
        </authorList>
    </citation>
    <scope>NUCLEOTIDE SEQUENCE</scope>
    <source>
        <strain evidence="27">Dzin_1.0</strain>
        <tissue evidence="27">Leaf</tissue>
    </source>
</reference>